<comment type="caution">
    <text evidence="1">The sequence shown here is derived from an EMBL/GenBank/DDBJ whole genome shotgun (WGS) entry which is preliminary data.</text>
</comment>
<accession>A0ACC0TWC7</accession>
<organism evidence="1 2">
    <name type="scientific">Russula earlei</name>
    <dbReference type="NCBI Taxonomy" id="71964"/>
    <lineage>
        <taxon>Eukaryota</taxon>
        <taxon>Fungi</taxon>
        <taxon>Dikarya</taxon>
        <taxon>Basidiomycota</taxon>
        <taxon>Agaricomycotina</taxon>
        <taxon>Agaricomycetes</taxon>
        <taxon>Russulales</taxon>
        <taxon>Russulaceae</taxon>
        <taxon>Russula</taxon>
    </lineage>
</organism>
<dbReference type="Proteomes" id="UP001207468">
    <property type="component" value="Unassembled WGS sequence"/>
</dbReference>
<name>A0ACC0TWC7_9AGAM</name>
<sequence>TLLLTNVHTWSQCTLSQRNILHIVDLHLKEVQDHLSERKMTLHVDDEAKSYFAVRGYLPAYHCSPSCHHPHCLNITSLVSPVATVAASVFPQHHQPPKY</sequence>
<dbReference type="EMBL" id="JAGFNK010000431">
    <property type="protein sequence ID" value="KAI9450458.1"/>
    <property type="molecule type" value="Genomic_DNA"/>
</dbReference>
<feature type="non-terminal residue" evidence="1">
    <location>
        <position position="1"/>
    </location>
</feature>
<evidence type="ECO:0000313" key="2">
    <source>
        <dbReference type="Proteomes" id="UP001207468"/>
    </source>
</evidence>
<gene>
    <name evidence="1" type="ORF">F5148DRAFT_1243203</name>
</gene>
<keyword evidence="2" id="KW-1185">Reference proteome</keyword>
<evidence type="ECO:0000313" key="1">
    <source>
        <dbReference type="EMBL" id="KAI9450458.1"/>
    </source>
</evidence>
<protein>
    <submittedName>
        <fullName evidence="1">Uncharacterized protein</fullName>
    </submittedName>
</protein>
<proteinExistence type="predicted"/>
<reference evidence="1" key="1">
    <citation type="submission" date="2021-03" db="EMBL/GenBank/DDBJ databases">
        <title>Evolutionary priming and transition to the ectomycorrhizal habit in an iconic lineage of mushroom-forming fungi: is preadaptation a requirement?</title>
        <authorList>
            <consortium name="DOE Joint Genome Institute"/>
            <person name="Looney B.P."/>
            <person name="Miyauchi S."/>
            <person name="Morin E."/>
            <person name="Drula E."/>
            <person name="Courty P.E."/>
            <person name="Chicoki N."/>
            <person name="Fauchery L."/>
            <person name="Kohler A."/>
            <person name="Kuo A."/>
            <person name="LaButti K."/>
            <person name="Pangilinan J."/>
            <person name="Lipzen A."/>
            <person name="Riley R."/>
            <person name="Andreopoulos W."/>
            <person name="He G."/>
            <person name="Johnson J."/>
            <person name="Barry K.W."/>
            <person name="Grigoriev I.V."/>
            <person name="Nagy L."/>
            <person name="Hibbett D."/>
            <person name="Henrissat B."/>
            <person name="Matheny P.B."/>
            <person name="Labbe J."/>
            <person name="Martin A.F."/>
        </authorList>
    </citation>
    <scope>NUCLEOTIDE SEQUENCE</scope>
    <source>
        <strain evidence="1">BPL698</strain>
    </source>
</reference>